<dbReference type="EMBL" id="QLYX01000026">
    <property type="protein sequence ID" value="RAY10690.1"/>
    <property type="molecule type" value="Genomic_DNA"/>
</dbReference>
<dbReference type="InterPro" id="IPR008274">
    <property type="entry name" value="AldOxase/xan_DH_MoCoBD1"/>
</dbReference>
<keyword evidence="2" id="KW-0560">Oxidoreductase</keyword>
<dbReference type="InterPro" id="IPR036856">
    <property type="entry name" value="Ald_Oxase/Xan_DH_a/b_sf"/>
</dbReference>
<keyword evidence="1" id="KW-0500">Molybdenum</keyword>
<dbReference type="InterPro" id="IPR046867">
    <property type="entry name" value="AldOxase/xan_DH_MoCoBD2"/>
</dbReference>
<accession>A0A365GV71</accession>
<dbReference type="SUPFAM" id="SSF56003">
    <property type="entry name" value="Molybdenum cofactor-binding domain"/>
    <property type="match status" value="1"/>
</dbReference>
<dbReference type="SMART" id="SM01008">
    <property type="entry name" value="Ald_Xan_dh_C"/>
    <property type="match status" value="1"/>
</dbReference>
<protein>
    <submittedName>
        <fullName evidence="4">Xanthine dehydrogenase family protein molybdopterin-binding subunit</fullName>
    </submittedName>
</protein>
<organism evidence="4 5">
    <name type="scientific">Actinomadura craniellae</name>
    <dbReference type="NCBI Taxonomy" id="2231787"/>
    <lineage>
        <taxon>Bacteria</taxon>
        <taxon>Bacillati</taxon>
        <taxon>Actinomycetota</taxon>
        <taxon>Actinomycetes</taxon>
        <taxon>Streptosporangiales</taxon>
        <taxon>Thermomonosporaceae</taxon>
        <taxon>Actinomadura</taxon>
    </lineage>
</organism>
<dbReference type="Gene3D" id="3.30.365.10">
    <property type="entry name" value="Aldehyde oxidase/xanthine dehydrogenase, molybdopterin binding domain"/>
    <property type="match status" value="4"/>
</dbReference>
<evidence type="ECO:0000313" key="5">
    <source>
        <dbReference type="Proteomes" id="UP000251891"/>
    </source>
</evidence>
<evidence type="ECO:0000256" key="1">
    <source>
        <dbReference type="ARBA" id="ARBA00022505"/>
    </source>
</evidence>
<reference evidence="4 5" key="1">
    <citation type="submission" date="2018-06" db="EMBL/GenBank/DDBJ databases">
        <title>Actinomadura craniellae sp. nov. isolated from marine sponge Craniella sp.</title>
        <authorList>
            <person name="Li L."/>
            <person name="Xu Q.H."/>
            <person name="Lin H.W."/>
            <person name="Lu Y.H."/>
        </authorList>
    </citation>
    <scope>NUCLEOTIDE SEQUENCE [LARGE SCALE GENOMIC DNA]</scope>
    <source>
        <strain evidence="4 5">LHW63021</strain>
    </source>
</reference>
<dbReference type="InterPro" id="IPR000674">
    <property type="entry name" value="Ald_Oxase/Xan_DH_a/b"/>
</dbReference>
<dbReference type="Pfam" id="PF20256">
    <property type="entry name" value="MoCoBD_2"/>
    <property type="match status" value="2"/>
</dbReference>
<keyword evidence="5" id="KW-1185">Reference proteome</keyword>
<evidence type="ECO:0000259" key="3">
    <source>
        <dbReference type="SMART" id="SM01008"/>
    </source>
</evidence>
<evidence type="ECO:0000256" key="2">
    <source>
        <dbReference type="ARBA" id="ARBA00023002"/>
    </source>
</evidence>
<dbReference type="GO" id="GO:0016491">
    <property type="term" value="F:oxidoreductase activity"/>
    <property type="evidence" value="ECO:0007669"/>
    <property type="project" value="UniProtKB-KW"/>
</dbReference>
<comment type="caution">
    <text evidence="4">The sequence shown here is derived from an EMBL/GenBank/DDBJ whole genome shotgun (WGS) entry which is preliminary data.</text>
</comment>
<evidence type="ECO:0000313" key="4">
    <source>
        <dbReference type="EMBL" id="RAY10690.1"/>
    </source>
</evidence>
<dbReference type="PANTHER" id="PTHR11908">
    <property type="entry name" value="XANTHINE DEHYDROGENASE"/>
    <property type="match status" value="1"/>
</dbReference>
<dbReference type="OrthoDB" id="9758509at2"/>
<dbReference type="InterPro" id="IPR016208">
    <property type="entry name" value="Ald_Oxase/xanthine_DH-like"/>
</dbReference>
<dbReference type="Proteomes" id="UP000251891">
    <property type="component" value="Unassembled WGS sequence"/>
</dbReference>
<proteinExistence type="predicted"/>
<dbReference type="Gene3D" id="3.90.1170.50">
    <property type="entry name" value="Aldehyde oxidase/xanthine dehydrogenase, a/b hammerhead"/>
    <property type="match status" value="1"/>
</dbReference>
<dbReference type="RefSeq" id="WP_111872247.1">
    <property type="nucleotide sequence ID" value="NZ_QLYX01000026.1"/>
</dbReference>
<dbReference type="AlphaFoldDB" id="A0A365GV71"/>
<sequence length="703" mass="74715">MTTELVTVDLLHFHAIGVPLERADGTIKVTGRAPYAFEHPVTEPVYLHPVQATVARGRVTGADTAAARALPGVIAVLTHENAPRMVSGDDPELWVLQSTEIAFRGQFVGAVLAETLEVARHAADLVRMEYENLPHDAELDPRRDDLYAPDVLNAGYPTDTAEGDVDAAPAAVTIDRTYRTPMEHNNPMEPHAVIALWAEPGELLLYDSSQGVHRVRGALATAFGLDPGRVRVVSPYVGGGFGSKGSAHAHHALAVLAAQAVPGRPVKFALTRQQMFSQVGYRTPTVQHVRLSATADGRLTAISHEVVEQTARLKEFAEQTAVCSRMMYTAPNRRTSHRLARLDVPVPAWMRAPGEAPGMFAAEVAMDELAVACGLDPIELRARNEPGTDPVTGRPWSGGRHLVECLREGARRFGWDPRDPTPGVRRDGEWLVGTGVAASTYPRHLLPGNRATVRYTPDGRYSVLIGAVDIGTGTWTTLAQIAADALEVPVGAVALEIGDSDLPQASVAGGSSGMSSWGSAVVAAARAFRARYGEGPPVGAEASAEAPAEPGGDFAADSFGAQFAEVRVNADTGEVRVPRMLGVFSAGKIINPRTARSQFIGGMIMGLSAALHEESVLDPRFGHVVNHDFADYHIAACADVVDIDAAWLEEVDPHANPMGSRGIGEIGIVGAPAAIANAVHHATGIRVRDLPITPDRLLTHGLL</sequence>
<dbReference type="InterPro" id="IPR037165">
    <property type="entry name" value="AldOxase/xan_DH_Mopterin-bd_sf"/>
</dbReference>
<dbReference type="Pfam" id="PF01315">
    <property type="entry name" value="Ald_Xan_dh_C"/>
    <property type="match status" value="1"/>
</dbReference>
<dbReference type="PANTHER" id="PTHR11908:SF132">
    <property type="entry name" value="ALDEHYDE OXIDASE 1-RELATED"/>
    <property type="match status" value="1"/>
</dbReference>
<dbReference type="SUPFAM" id="SSF54665">
    <property type="entry name" value="CO dehydrogenase molybdoprotein N-domain-like"/>
    <property type="match status" value="1"/>
</dbReference>
<gene>
    <name evidence="4" type="ORF">DPM19_34095</name>
</gene>
<dbReference type="GO" id="GO:0005506">
    <property type="term" value="F:iron ion binding"/>
    <property type="evidence" value="ECO:0007669"/>
    <property type="project" value="InterPro"/>
</dbReference>
<name>A0A365GV71_9ACTN</name>
<feature type="domain" description="Aldehyde oxidase/xanthine dehydrogenase a/b hammerhead" evidence="3">
    <location>
        <begin position="30"/>
        <end position="134"/>
    </location>
</feature>
<dbReference type="Pfam" id="PF02738">
    <property type="entry name" value="MoCoBD_1"/>
    <property type="match status" value="1"/>
</dbReference>